<protein>
    <submittedName>
        <fullName evidence="1">Uncharacterized protein</fullName>
    </submittedName>
</protein>
<sequence length="11" mass="1331">MGRPCLSKPWR</sequence>
<organism evidence="1">
    <name type="scientific">Arundo donax</name>
    <name type="common">Giant reed</name>
    <name type="synonym">Donax arundinaceus</name>
    <dbReference type="NCBI Taxonomy" id="35708"/>
    <lineage>
        <taxon>Eukaryota</taxon>
        <taxon>Viridiplantae</taxon>
        <taxon>Streptophyta</taxon>
        <taxon>Embryophyta</taxon>
        <taxon>Tracheophyta</taxon>
        <taxon>Spermatophyta</taxon>
        <taxon>Magnoliopsida</taxon>
        <taxon>Liliopsida</taxon>
        <taxon>Poales</taxon>
        <taxon>Poaceae</taxon>
        <taxon>PACMAD clade</taxon>
        <taxon>Arundinoideae</taxon>
        <taxon>Arundineae</taxon>
        <taxon>Arundo</taxon>
    </lineage>
</organism>
<reference evidence="1" key="1">
    <citation type="submission" date="2014-09" db="EMBL/GenBank/DDBJ databases">
        <authorList>
            <person name="Magalhaes I.L.F."/>
            <person name="Oliveira U."/>
            <person name="Santos F.R."/>
            <person name="Vidigal T.H.D.A."/>
            <person name="Brescovit A.D."/>
            <person name="Santos A.J."/>
        </authorList>
    </citation>
    <scope>NUCLEOTIDE SEQUENCE</scope>
    <source>
        <tissue evidence="1">Shoot tissue taken approximately 20 cm above the soil surface</tissue>
    </source>
</reference>
<accession>A0A0A9A834</accession>
<dbReference type="EMBL" id="GBRH01252770">
    <property type="protein sequence ID" value="JAD45125.1"/>
    <property type="molecule type" value="Transcribed_RNA"/>
</dbReference>
<proteinExistence type="predicted"/>
<reference evidence="1" key="2">
    <citation type="journal article" date="2015" name="Data Brief">
        <title>Shoot transcriptome of the giant reed, Arundo donax.</title>
        <authorList>
            <person name="Barrero R.A."/>
            <person name="Guerrero F.D."/>
            <person name="Moolhuijzen P."/>
            <person name="Goolsby J.A."/>
            <person name="Tidwell J."/>
            <person name="Bellgard S.E."/>
            <person name="Bellgard M.I."/>
        </authorList>
    </citation>
    <scope>NUCLEOTIDE SEQUENCE</scope>
    <source>
        <tissue evidence="1">Shoot tissue taken approximately 20 cm above the soil surface</tissue>
    </source>
</reference>
<evidence type="ECO:0000313" key="1">
    <source>
        <dbReference type="EMBL" id="JAD45125.1"/>
    </source>
</evidence>
<name>A0A0A9A834_ARUDO</name>